<sequence>MTHLTISETIKKQFPTFKIGVISYHNIIIDSSPKMLRGRLNLFQEHLIMELSEKNISDSNSISEWRKIFKQLGTDPAKYRLSSEALLRRIQKGNKLPFIHSAVDLTNFFSLQYQLPLGIYDLNQLKGNLHLKIGTEEDQYEGLNGRTVNMKNKLITSDDKGAFGSPIVDSRRTMVTESTENALHIVYLQPSMENSKAEKLVAAIANMFVQLHGGSTDYKIIC</sequence>
<dbReference type="Pfam" id="PF03483">
    <property type="entry name" value="B3_4"/>
    <property type="match status" value="1"/>
</dbReference>
<dbReference type="PANTHER" id="PTHR39209:SF2">
    <property type="entry name" value="CYTOPLASMIC PROTEIN"/>
    <property type="match status" value="1"/>
</dbReference>
<evidence type="ECO:0000313" key="3">
    <source>
        <dbReference type="Proteomes" id="UP000253314"/>
    </source>
</evidence>
<evidence type="ECO:0000259" key="1">
    <source>
        <dbReference type="SMART" id="SM00873"/>
    </source>
</evidence>
<dbReference type="EMBL" id="QOCW01000011">
    <property type="protein sequence ID" value="RBW69382.1"/>
    <property type="molecule type" value="Genomic_DNA"/>
</dbReference>
<proteinExistence type="predicted"/>
<dbReference type="Gene3D" id="3.50.40.10">
    <property type="entry name" value="Phenylalanyl-trna Synthetase, Chain B, domain 3"/>
    <property type="match status" value="1"/>
</dbReference>
<dbReference type="OrthoDB" id="9789812at2"/>
<gene>
    <name evidence="2" type="ORF">DS031_12160</name>
</gene>
<dbReference type="PANTHER" id="PTHR39209">
    <property type="match status" value="1"/>
</dbReference>
<dbReference type="AlphaFoldDB" id="A0A366XTA9"/>
<reference evidence="2 3" key="1">
    <citation type="submission" date="2018-07" db="EMBL/GenBank/DDBJ databases">
        <title>Lottiidibacillus patelloidae gen. nov., sp. nov., isolated from the intestinal tract of a marine limpet and the reclassification of B. taeanensis BH030017T, B. algicola KMM 3737T and B. hwajinpoensis SW-72T as genus Lottiidibacillus.</title>
        <authorList>
            <person name="Liu R."/>
            <person name="Huang Z."/>
        </authorList>
    </citation>
    <scope>NUCLEOTIDE SEQUENCE [LARGE SCALE GENOMIC DNA]</scope>
    <source>
        <strain evidence="2 3">BH030017</strain>
    </source>
</reference>
<name>A0A366XTA9_9BACI</name>
<keyword evidence="3" id="KW-1185">Reference proteome</keyword>
<dbReference type="GO" id="GO:0004826">
    <property type="term" value="F:phenylalanine-tRNA ligase activity"/>
    <property type="evidence" value="ECO:0007669"/>
    <property type="project" value="InterPro"/>
</dbReference>
<dbReference type="InterPro" id="IPR005146">
    <property type="entry name" value="B3/B4_tRNA-bd"/>
</dbReference>
<feature type="domain" description="B3/B4 tRNA-binding" evidence="1">
    <location>
        <begin position="63"/>
        <end position="213"/>
    </location>
</feature>
<protein>
    <recommendedName>
        <fullName evidence="1">B3/B4 tRNA-binding domain-containing protein</fullName>
    </recommendedName>
</protein>
<evidence type="ECO:0000313" key="2">
    <source>
        <dbReference type="EMBL" id="RBW69382.1"/>
    </source>
</evidence>
<dbReference type="SMART" id="SM00873">
    <property type="entry name" value="B3_4"/>
    <property type="match status" value="1"/>
</dbReference>
<organism evidence="2 3">
    <name type="scientific">Bacillus taeanensis</name>
    <dbReference type="NCBI Taxonomy" id="273032"/>
    <lineage>
        <taxon>Bacteria</taxon>
        <taxon>Bacillati</taxon>
        <taxon>Bacillota</taxon>
        <taxon>Bacilli</taxon>
        <taxon>Bacillales</taxon>
        <taxon>Bacillaceae</taxon>
        <taxon>Bacillus</taxon>
    </lineage>
</organism>
<accession>A0A366XTA9</accession>
<dbReference type="Proteomes" id="UP000253314">
    <property type="component" value="Unassembled WGS sequence"/>
</dbReference>
<dbReference type="GO" id="GO:0003723">
    <property type="term" value="F:RNA binding"/>
    <property type="evidence" value="ECO:0007669"/>
    <property type="project" value="InterPro"/>
</dbReference>
<dbReference type="InterPro" id="IPR020825">
    <property type="entry name" value="Phe-tRNA_synthase-like_B3/B4"/>
</dbReference>
<dbReference type="SUPFAM" id="SSF56037">
    <property type="entry name" value="PheT/TilS domain"/>
    <property type="match status" value="1"/>
</dbReference>
<comment type="caution">
    <text evidence="2">The sequence shown here is derived from an EMBL/GenBank/DDBJ whole genome shotgun (WGS) entry which is preliminary data.</text>
</comment>
<dbReference type="RefSeq" id="WP_113806354.1">
    <property type="nucleotide sequence ID" value="NZ_QOCW01000011.1"/>
</dbReference>